<name>A0ABQ7CCR2_BRACR</name>
<protein>
    <submittedName>
        <fullName evidence="1">Uncharacterized protein</fullName>
    </submittedName>
</protein>
<accession>A0ABQ7CCR2</accession>
<gene>
    <name evidence="1" type="ORF">DY000_02006435</name>
</gene>
<comment type="caution">
    <text evidence="1">The sequence shown here is derived from an EMBL/GenBank/DDBJ whole genome shotgun (WGS) entry which is preliminary data.</text>
</comment>
<evidence type="ECO:0000313" key="1">
    <source>
        <dbReference type="EMBL" id="KAF3549389.1"/>
    </source>
</evidence>
<dbReference type="EMBL" id="QGKV02000832">
    <property type="protein sequence ID" value="KAF3549389.1"/>
    <property type="molecule type" value="Genomic_DNA"/>
</dbReference>
<dbReference type="Proteomes" id="UP000266723">
    <property type="component" value="Unassembled WGS sequence"/>
</dbReference>
<reference evidence="1 2" key="1">
    <citation type="journal article" date="2020" name="BMC Genomics">
        <title>Intraspecific diversification of the crop wild relative Brassica cretica Lam. using demographic model selection.</title>
        <authorList>
            <person name="Kioukis A."/>
            <person name="Michalopoulou V.A."/>
            <person name="Briers L."/>
            <person name="Pirintsos S."/>
            <person name="Studholme D.J."/>
            <person name="Pavlidis P."/>
            <person name="Sarris P.F."/>
        </authorList>
    </citation>
    <scope>NUCLEOTIDE SEQUENCE [LARGE SCALE GENOMIC DNA]</scope>
    <source>
        <strain evidence="2">cv. PFS-1207/04</strain>
    </source>
</reference>
<sequence>MDLSPDDFEGLWSKRKTLIDYSYRMAPKRHMSIIQGHTSNAKGWFESNNILPATPRDLFAKRDLLRNGPFFWDSFTLDRIRNAVALYRS</sequence>
<keyword evidence="2" id="KW-1185">Reference proteome</keyword>
<evidence type="ECO:0000313" key="2">
    <source>
        <dbReference type="Proteomes" id="UP000266723"/>
    </source>
</evidence>
<organism evidence="1 2">
    <name type="scientific">Brassica cretica</name>
    <name type="common">Mustard</name>
    <dbReference type="NCBI Taxonomy" id="69181"/>
    <lineage>
        <taxon>Eukaryota</taxon>
        <taxon>Viridiplantae</taxon>
        <taxon>Streptophyta</taxon>
        <taxon>Embryophyta</taxon>
        <taxon>Tracheophyta</taxon>
        <taxon>Spermatophyta</taxon>
        <taxon>Magnoliopsida</taxon>
        <taxon>eudicotyledons</taxon>
        <taxon>Gunneridae</taxon>
        <taxon>Pentapetalae</taxon>
        <taxon>rosids</taxon>
        <taxon>malvids</taxon>
        <taxon>Brassicales</taxon>
        <taxon>Brassicaceae</taxon>
        <taxon>Brassiceae</taxon>
        <taxon>Brassica</taxon>
    </lineage>
</organism>
<proteinExistence type="predicted"/>